<keyword evidence="3" id="KW-1185">Reference proteome</keyword>
<dbReference type="Proteomes" id="UP000321794">
    <property type="component" value="Unassembled WGS sequence"/>
</dbReference>
<evidence type="ECO:0000256" key="1">
    <source>
        <dbReference type="SAM" id="Phobius"/>
    </source>
</evidence>
<accession>A0ABQ0WZP9</accession>
<protein>
    <recommendedName>
        <fullName evidence="4">DUF2334 domain-containing protein</fullName>
    </recommendedName>
</protein>
<evidence type="ECO:0000313" key="3">
    <source>
        <dbReference type="Proteomes" id="UP000321794"/>
    </source>
</evidence>
<gene>
    <name evidence="2" type="ORF">LZY01_16690</name>
</gene>
<evidence type="ECO:0000313" key="2">
    <source>
        <dbReference type="EMBL" id="GEO72501.1"/>
    </source>
</evidence>
<dbReference type="RefSeq" id="WP_057732333.1">
    <property type="nucleotide sequence ID" value="NZ_BJZK01000020.1"/>
</dbReference>
<keyword evidence="1" id="KW-1133">Transmembrane helix</keyword>
<proteinExistence type="predicted"/>
<feature type="transmembrane region" description="Helical" evidence="1">
    <location>
        <begin position="488"/>
        <end position="511"/>
    </location>
</feature>
<comment type="caution">
    <text evidence="2">The sequence shown here is derived from an EMBL/GenBank/DDBJ whole genome shotgun (WGS) entry which is preliminary data.</text>
</comment>
<evidence type="ECO:0008006" key="4">
    <source>
        <dbReference type="Google" id="ProtNLM"/>
    </source>
</evidence>
<name>A0ABQ0WZP9_9LACO</name>
<dbReference type="EMBL" id="BJZK01000020">
    <property type="protein sequence ID" value="GEO72501.1"/>
    <property type="molecule type" value="Genomic_DNA"/>
</dbReference>
<reference evidence="2 3" key="1">
    <citation type="submission" date="2019-07" db="EMBL/GenBank/DDBJ databases">
        <title>Whole genome shotgun sequence of Lactobacillus zymae NBRC 107157.</title>
        <authorList>
            <person name="Hosoyama A."/>
            <person name="Uohara A."/>
            <person name="Ohji S."/>
            <person name="Ichikawa N."/>
        </authorList>
    </citation>
    <scope>NUCLEOTIDE SEQUENCE [LARGE SCALE GENOMIC DNA]</scope>
    <source>
        <strain evidence="2 3">NBRC 107157</strain>
    </source>
</reference>
<keyword evidence="1" id="KW-0472">Membrane</keyword>
<sequence>MTRRFIGLVGLVVSLLLGVTFLNNAGAHAQSQIKTQRVLIVYDARNPRAGGPAKIATLQRLLASVGVPTQTEALTNYHAGQLTTQKYQGVVTLVDWPSGHGHNAAFTKDRDRFTGRQLHIGQNLSAAEARHLHATPKTRYHQQFTLRAGNSWQLLPFSENLTVLPGQADHQLGQLRAQGTDQTTYAYGTVRDRYGYLPYLANDGLSLILAMRTVATLFHQTGTQHPLLTITGVTPYSNLRRLRQLGQQLAAANIPFAVSTTTVANNTALQGFSDFTRTLRAIERDNGVIFLQTPTVHAADTKSGNTLEQLMVAQLNQLGQRQVIPVGLSAPAYWNQDKLLRRHGLQRASDVLLLPNPTGPVYAQRDNLGATYERTWFGLSLRSLQTQRDGQLTPDQLALPTAITTPMPTSARQLTATLRQVKALPVTWYDPQQRLQTSLTSASATFAYRRGTYLLNGQAVTIGTDAAGVPRYHFTRKNRVVLGNYFKYQGWVLLIFFTVTTLVLIAFLVVGRRIYRRKFMRQK</sequence>
<organism evidence="2 3">
    <name type="scientific">Levilactobacillus zymae</name>
    <dbReference type="NCBI Taxonomy" id="267363"/>
    <lineage>
        <taxon>Bacteria</taxon>
        <taxon>Bacillati</taxon>
        <taxon>Bacillota</taxon>
        <taxon>Bacilli</taxon>
        <taxon>Lactobacillales</taxon>
        <taxon>Lactobacillaceae</taxon>
        <taxon>Levilactobacillus</taxon>
    </lineage>
</organism>
<keyword evidence="1" id="KW-0812">Transmembrane</keyword>